<dbReference type="Pfam" id="PF05378">
    <property type="entry name" value="Hydant_A_N"/>
    <property type="match status" value="1"/>
</dbReference>
<dbReference type="Proteomes" id="UP000306196">
    <property type="component" value="Unassembled WGS sequence"/>
</dbReference>
<evidence type="ECO:0000259" key="5">
    <source>
        <dbReference type="Pfam" id="PF05378"/>
    </source>
</evidence>
<feature type="domain" description="Hydantoinase/oxoprolinase N-terminal" evidence="5">
    <location>
        <begin position="141"/>
        <end position="255"/>
    </location>
</feature>
<dbReference type="InterPro" id="IPR003692">
    <property type="entry name" value="Hydantoinase_B"/>
</dbReference>
<accession>A0A5R8KBW6</accession>
<dbReference type="Pfam" id="PF02538">
    <property type="entry name" value="Hydantoinase_B"/>
    <property type="match status" value="1"/>
</dbReference>
<dbReference type="InterPro" id="IPR002821">
    <property type="entry name" value="Hydantoinase_A"/>
</dbReference>
<dbReference type="InterPro" id="IPR008040">
    <property type="entry name" value="Hydant_A_N"/>
</dbReference>
<dbReference type="AlphaFoldDB" id="A0A5R8KBW6"/>
<comment type="caution">
    <text evidence="6">The sequence shown here is derived from an EMBL/GenBank/DDBJ whole genome shotgun (WGS) entry which is preliminary data.</text>
</comment>
<feature type="region of interest" description="Disordered" evidence="2">
    <location>
        <begin position="1165"/>
        <end position="1193"/>
    </location>
</feature>
<gene>
    <name evidence="6" type="ORF">FEM03_15765</name>
</gene>
<feature type="domain" description="Hydantoinase B/oxoprolinase" evidence="4">
    <location>
        <begin position="721"/>
        <end position="1221"/>
    </location>
</feature>
<evidence type="ECO:0000259" key="3">
    <source>
        <dbReference type="Pfam" id="PF01968"/>
    </source>
</evidence>
<comment type="similarity">
    <text evidence="1">Belongs to the oxoprolinase family.</text>
</comment>
<dbReference type="GO" id="GO:0006749">
    <property type="term" value="P:glutathione metabolic process"/>
    <property type="evidence" value="ECO:0007669"/>
    <property type="project" value="TreeGrafter"/>
</dbReference>
<feature type="compositionally biased region" description="Polar residues" evidence="2">
    <location>
        <begin position="1175"/>
        <end position="1186"/>
    </location>
</feature>
<dbReference type="RefSeq" id="WP_138087240.1">
    <property type="nucleotide sequence ID" value="NZ_VAUV01000011.1"/>
</dbReference>
<dbReference type="OrthoDB" id="102473at2"/>
<evidence type="ECO:0000313" key="6">
    <source>
        <dbReference type="EMBL" id="TLD69781.1"/>
    </source>
</evidence>
<evidence type="ECO:0000256" key="2">
    <source>
        <dbReference type="SAM" id="MobiDB-lite"/>
    </source>
</evidence>
<keyword evidence="7" id="KW-1185">Reference proteome</keyword>
<dbReference type="Pfam" id="PF01968">
    <property type="entry name" value="Hydantoinase_A"/>
    <property type="match status" value="1"/>
</dbReference>
<dbReference type="PANTHER" id="PTHR11365">
    <property type="entry name" value="5-OXOPROLINASE RELATED"/>
    <property type="match status" value="1"/>
</dbReference>
<dbReference type="GO" id="GO:0017168">
    <property type="term" value="F:5-oxoprolinase (ATP-hydrolyzing) activity"/>
    <property type="evidence" value="ECO:0007669"/>
    <property type="project" value="TreeGrafter"/>
</dbReference>
<evidence type="ECO:0000256" key="1">
    <source>
        <dbReference type="ARBA" id="ARBA00010403"/>
    </source>
</evidence>
<organism evidence="6 7">
    <name type="scientific">Phragmitibacter flavus</name>
    <dbReference type="NCBI Taxonomy" id="2576071"/>
    <lineage>
        <taxon>Bacteria</taxon>
        <taxon>Pseudomonadati</taxon>
        <taxon>Verrucomicrobiota</taxon>
        <taxon>Verrucomicrobiia</taxon>
        <taxon>Verrucomicrobiales</taxon>
        <taxon>Verrucomicrobiaceae</taxon>
        <taxon>Phragmitibacter</taxon>
    </lineage>
</organism>
<evidence type="ECO:0000259" key="4">
    <source>
        <dbReference type="Pfam" id="PF02538"/>
    </source>
</evidence>
<dbReference type="EMBL" id="VAUV01000011">
    <property type="protein sequence ID" value="TLD69781.1"/>
    <property type="molecule type" value="Genomic_DNA"/>
</dbReference>
<protein>
    <submittedName>
        <fullName evidence="6">5-oxoprolinase</fullName>
    </submittedName>
</protein>
<name>A0A5R8KBW6_9BACT</name>
<reference evidence="6 7" key="1">
    <citation type="submission" date="2019-05" db="EMBL/GenBank/DDBJ databases">
        <title>Verrucobacter flavum gen. nov., sp. nov. a new member of the family Verrucomicrobiaceae.</title>
        <authorList>
            <person name="Szuroczki S."/>
            <person name="Abbaszade G."/>
            <person name="Szabo A."/>
            <person name="Felfoldi T."/>
            <person name="Schumann P."/>
            <person name="Boka K."/>
            <person name="Keki Z."/>
            <person name="Toumi M."/>
            <person name="Toth E."/>
        </authorList>
    </citation>
    <scope>NUCLEOTIDE SEQUENCE [LARGE SCALE GENOMIC DNA]</scope>
    <source>
        <strain evidence="6 7">MG-N-17</strain>
    </source>
</reference>
<proteinExistence type="inferred from homology"/>
<feature type="domain" description="Hydantoinase A/oxoprolinase" evidence="3">
    <location>
        <begin position="277"/>
        <end position="554"/>
    </location>
</feature>
<dbReference type="PANTHER" id="PTHR11365:SF23">
    <property type="entry name" value="HYPOTHETICAL 5-OXOPROLINASE (EUROFUNG)-RELATED"/>
    <property type="match status" value="1"/>
</dbReference>
<dbReference type="GO" id="GO:0005829">
    <property type="term" value="C:cytosol"/>
    <property type="evidence" value="ECO:0007669"/>
    <property type="project" value="TreeGrafter"/>
</dbReference>
<sequence>MTSTPTWRIAADTGGTFTDCHALAPDGTEHRAKVLSSGCLRAVAEKWINANTVQLSDLWDQQDDFFNGYTLRFLTSSGTSHPILSSRVVNHRTLVELDAPPFPTTEGLLVELTAHEAAPVLAARLITHTPLHHPFPKVDFRLATTRATNALLERKGTDIALFITAGFADLLVIGDQRRADLFALHHPPRELHYHQVCEVHERLTAKGEILTPLDEPALLQAAQSIIQKGIHTAAVALLHSDLNPRHEQRVRELLLQSGFTHVSLSSELAPFIKILPRAQSAVANAYLTGPVEKFIRDVKSPLSSDSTLHLMTSAASLEPADTIQPKDLLLSGPAAGVLGALNSARDLGFKNIITFDMGGTSTDVARLDGTVSYRFQQNVGGLTLLSPCIAIETVAAGGGSICCWTPSGLAVGPHSAGSDPGPACYGKGGPLTVTDINLLLNRFDPDRAPIPLQRAAAQFRLTELLDQINQQSGRHMTASELLDSLLALANQHMADAIRKISVLEGYDPANYALLAFGGAGPQHACDLANALGMHTILIPHHAGILSAVGLQQAQPERFAQRQILKPLDHVQPDLPLILSDLSHEAAKQLLTITRNDETPLLRSIAELRLTGQDTPLQIEFHDPASLHQDFRQRYLNLFGYPAPTTKKIELVSLRVIATAVGSYGVATPSPPTQTISGPDLIQDAFSTLVIAKGWMANNHPPHGWILRSDSQPSTTNHQLPLDLLRHRLHGIVEDMGALLRRTALSTNIRERLDFSCALLTSEGTLLTSAPHIPVHLGALGVCVREVLKQHPPEPGTTLITNHPAFGGSHLPDVTLITPVFDDQNQLLGIIANRAHHAEIGGISPGSMPANATTLEQEGVIIPPMPLVFQGEPQFDTIRDLLLNAKHPTRSIDDNLADLHAQLAANRLGTQRLLELHRESPHLTESMQTILAESRQVMQHFIPNLTTGTAQESLDDGNLINVTISTTPNTIHIDFTGTSPQHPGNLNATPAIVHSAILYVLRLALQQNLPLNEGLLTDVHITIPPGTLLNPNFNTSPLPAVVGGNVEISQRVVDTLIKALDLQACSQGTMNNFLFGNDQFGYYETICGGTGAGPGYHGADARHSHMTNTAITDPEVLERRYPVRLHQFSIRPDSGGQGQWNGGNGVIREIEWLAPLTVSLLTQHRTTTPFGKHGGQNAQPGQQSLIRPNQPPQPLPSSITFNVETNDRLIIETPGGGAWGSPSS</sequence>
<evidence type="ECO:0000313" key="7">
    <source>
        <dbReference type="Proteomes" id="UP000306196"/>
    </source>
</evidence>
<dbReference type="InterPro" id="IPR045079">
    <property type="entry name" value="Oxoprolinase-like"/>
</dbReference>